<keyword evidence="3 4" id="KW-0067">ATP-binding</keyword>
<keyword evidence="1" id="KW-0479">Metal-binding</keyword>
<dbReference type="Gene3D" id="3.30.470.20">
    <property type="entry name" value="ATP-grasp fold, B domain"/>
    <property type="match status" value="1"/>
</dbReference>
<dbReference type="NCBIfam" id="TIGR00768">
    <property type="entry name" value="rimK_fam"/>
    <property type="match status" value="1"/>
</dbReference>
<dbReference type="Pfam" id="PF08443">
    <property type="entry name" value="RimK"/>
    <property type="match status" value="1"/>
</dbReference>
<dbReference type="GO" id="GO:0046872">
    <property type="term" value="F:metal ion binding"/>
    <property type="evidence" value="ECO:0007669"/>
    <property type="project" value="UniProtKB-KW"/>
</dbReference>
<evidence type="ECO:0000313" key="6">
    <source>
        <dbReference type="EMBL" id="MBO8424031.1"/>
    </source>
</evidence>
<dbReference type="InterPro" id="IPR011761">
    <property type="entry name" value="ATP-grasp"/>
</dbReference>
<reference evidence="6" key="1">
    <citation type="submission" date="2020-10" db="EMBL/GenBank/DDBJ databases">
        <authorList>
            <person name="Gilroy R."/>
        </authorList>
    </citation>
    <scope>NUCLEOTIDE SEQUENCE</scope>
    <source>
        <strain evidence="6">517</strain>
    </source>
</reference>
<dbReference type="Gene3D" id="3.30.1490.20">
    <property type="entry name" value="ATP-grasp fold, A domain"/>
    <property type="match status" value="1"/>
</dbReference>
<dbReference type="Gene3D" id="3.40.50.20">
    <property type="match status" value="1"/>
</dbReference>
<evidence type="ECO:0000256" key="4">
    <source>
        <dbReference type="PROSITE-ProRule" id="PRU00409"/>
    </source>
</evidence>
<keyword evidence="2 4" id="KW-0547">Nucleotide-binding</keyword>
<reference evidence="6" key="2">
    <citation type="journal article" date="2021" name="PeerJ">
        <title>Extensive microbial diversity within the chicken gut microbiome revealed by metagenomics and culture.</title>
        <authorList>
            <person name="Gilroy R."/>
            <person name="Ravi A."/>
            <person name="Getino M."/>
            <person name="Pursley I."/>
            <person name="Horton D.L."/>
            <person name="Alikhan N.F."/>
            <person name="Baker D."/>
            <person name="Gharbi K."/>
            <person name="Hall N."/>
            <person name="Watson M."/>
            <person name="Adriaenssens E.M."/>
            <person name="Foster-Nyarko E."/>
            <person name="Jarju S."/>
            <person name="Secka A."/>
            <person name="Antonio M."/>
            <person name="Oren A."/>
            <person name="Chaudhuri R.R."/>
            <person name="La Ragione R."/>
            <person name="Hildebrand F."/>
            <person name="Pallen M.J."/>
        </authorList>
    </citation>
    <scope>NUCLEOTIDE SEQUENCE</scope>
    <source>
        <strain evidence="6">517</strain>
    </source>
</reference>
<evidence type="ECO:0000259" key="5">
    <source>
        <dbReference type="PROSITE" id="PS50975"/>
    </source>
</evidence>
<keyword evidence="6" id="KW-0436">Ligase</keyword>
<dbReference type="SUPFAM" id="SSF56059">
    <property type="entry name" value="Glutathione synthetase ATP-binding domain-like"/>
    <property type="match status" value="1"/>
</dbReference>
<dbReference type="AlphaFoldDB" id="A0A940ICZ7"/>
<dbReference type="EMBL" id="JADINF010000079">
    <property type="protein sequence ID" value="MBO8424031.1"/>
    <property type="molecule type" value="Genomic_DNA"/>
</dbReference>
<dbReference type="PROSITE" id="PS50975">
    <property type="entry name" value="ATP_GRASP"/>
    <property type="match status" value="1"/>
</dbReference>
<accession>A0A940ICZ7</accession>
<dbReference type="PANTHER" id="PTHR21621:SF0">
    <property type="entry name" value="BETA-CITRYLGLUTAMATE SYNTHASE B-RELATED"/>
    <property type="match status" value="1"/>
</dbReference>
<dbReference type="InterPro" id="IPR013815">
    <property type="entry name" value="ATP_grasp_subdomain_1"/>
</dbReference>
<evidence type="ECO:0000256" key="2">
    <source>
        <dbReference type="ARBA" id="ARBA00022741"/>
    </source>
</evidence>
<feature type="domain" description="ATP-grasp" evidence="5">
    <location>
        <begin position="101"/>
        <end position="278"/>
    </location>
</feature>
<organism evidence="6 7">
    <name type="scientific">Candidatus Stercoripulliclostridium pullicola</name>
    <dbReference type="NCBI Taxonomy" id="2840953"/>
    <lineage>
        <taxon>Bacteria</taxon>
        <taxon>Bacillati</taxon>
        <taxon>Bacillota</taxon>
        <taxon>Clostridia</taxon>
        <taxon>Eubacteriales</taxon>
        <taxon>Candidatus Stercoripulliclostridium</taxon>
    </lineage>
</organism>
<name>A0A940ICZ7_9FIRM</name>
<dbReference type="GO" id="GO:0005737">
    <property type="term" value="C:cytoplasm"/>
    <property type="evidence" value="ECO:0007669"/>
    <property type="project" value="TreeGrafter"/>
</dbReference>
<comment type="caution">
    <text evidence="6">The sequence shown here is derived from an EMBL/GenBank/DDBJ whole genome shotgun (WGS) entry which is preliminary data.</text>
</comment>
<sequence length="283" mass="30994">MYGIAIVNGYSGIGSKQAGRLKEELSRYGAELDIFPNALCAEYPASDFVVFLDKDVRLAAELEKKGVRVFNSSETIRICEDKTLTYLAVGGEGVVVPCTIYAPLCYSDLSKMRKKVSEEADKVIQTLGLPLIFKLNVGSLGIGTRLIESREELEAAMTEFSAVPHHYQRFIASSRGTDVRIAVIGGKAVASMRRRNERGFLSNIAAGGVAEKFVPDERFFRMAEIAASRVRADYCGVDLLEGERGEPVLLEVNSNAYFEGIERVSGVNVAGKFAGYILDALRR</sequence>
<dbReference type="InterPro" id="IPR013651">
    <property type="entry name" value="ATP-grasp_RimK-type"/>
</dbReference>
<dbReference type="PANTHER" id="PTHR21621">
    <property type="entry name" value="RIBOSOMAL PROTEIN S6 MODIFICATION PROTEIN"/>
    <property type="match status" value="1"/>
</dbReference>
<evidence type="ECO:0000256" key="3">
    <source>
        <dbReference type="ARBA" id="ARBA00022840"/>
    </source>
</evidence>
<proteinExistence type="predicted"/>
<evidence type="ECO:0000313" key="7">
    <source>
        <dbReference type="Proteomes" id="UP000727857"/>
    </source>
</evidence>
<evidence type="ECO:0000256" key="1">
    <source>
        <dbReference type="ARBA" id="ARBA00022723"/>
    </source>
</evidence>
<dbReference type="GO" id="GO:0016879">
    <property type="term" value="F:ligase activity, forming carbon-nitrogen bonds"/>
    <property type="evidence" value="ECO:0007669"/>
    <property type="project" value="TreeGrafter"/>
</dbReference>
<dbReference type="GO" id="GO:0005524">
    <property type="term" value="F:ATP binding"/>
    <property type="evidence" value="ECO:0007669"/>
    <property type="project" value="UniProtKB-UniRule"/>
</dbReference>
<dbReference type="InterPro" id="IPR004666">
    <property type="entry name" value="Rp_bS6_RimK/Lys_biosynth_LsyX"/>
</dbReference>
<dbReference type="Proteomes" id="UP000727857">
    <property type="component" value="Unassembled WGS sequence"/>
</dbReference>
<gene>
    <name evidence="6" type="ORF">IAB16_03335</name>
</gene>
<protein>
    <submittedName>
        <fullName evidence="6">RimK family alpha-L-glutamate ligase</fullName>
    </submittedName>
</protein>